<name>A0AAW0SSL2_SCYPA</name>
<organism evidence="2 3">
    <name type="scientific">Scylla paramamosain</name>
    <name type="common">Mud crab</name>
    <dbReference type="NCBI Taxonomy" id="85552"/>
    <lineage>
        <taxon>Eukaryota</taxon>
        <taxon>Metazoa</taxon>
        <taxon>Ecdysozoa</taxon>
        <taxon>Arthropoda</taxon>
        <taxon>Crustacea</taxon>
        <taxon>Multicrustacea</taxon>
        <taxon>Malacostraca</taxon>
        <taxon>Eumalacostraca</taxon>
        <taxon>Eucarida</taxon>
        <taxon>Decapoda</taxon>
        <taxon>Pleocyemata</taxon>
        <taxon>Brachyura</taxon>
        <taxon>Eubrachyura</taxon>
        <taxon>Portunoidea</taxon>
        <taxon>Portunidae</taxon>
        <taxon>Portuninae</taxon>
        <taxon>Scylla</taxon>
    </lineage>
</organism>
<proteinExistence type="predicted"/>
<feature type="chain" id="PRO_5043351197" evidence="1">
    <location>
        <begin position="20"/>
        <end position="201"/>
    </location>
</feature>
<keyword evidence="1" id="KW-0732">Signal</keyword>
<comment type="caution">
    <text evidence="2">The sequence shown here is derived from an EMBL/GenBank/DDBJ whole genome shotgun (WGS) entry which is preliminary data.</text>
</comment>
<dbReference type="AlphaFoldDB" id="A0AAW0SSL2"/>
<evidence type="ECO:0000313" key="3">
    <source>
        <dbReference type="Proteomes" id="UP001487740"/>
    </source>
</evidence>
<keyword evidence="3" id="KW-1185">Reference proteome</keyword>
<protein>
    <submittedName>
        <fullName evidence="2">Uncharacterized protein</fullName>
    </submittedName>
</protein>
<dbReference type="EMBL" id="JARAKH010000047">
    <property type="protein sequence ID" value="KAK8377182.1"/>
    <property type="molecule type" value="Genomic_DNA"/>
</dbReference>
<accession>A0AAW0SSL2</accession>
<gene>
    <name evidence="2" type="ORF">O3P69_013670</name>
</gene>
<reference evidence="2 3" key="1">
    <citation type="submission" date="2023-03" db="EMBL/GenBank/DDBJ databases">
        <title>High-quality genome of Scylla paramamosain provides insights in environmental adaptation.</title>
        <authorList>
            <person name="Zhang L."/>
        </authorList>
    </citation>
    <scope>NUCLEOTIDE SEQUENCE [LARGE SCALE GENOMIC DNA]</scope>
    <source>
        <strain evidence="2">LZ_2023a</strain>
        <tissue evidence="2">Muscle</tissue>
    </source>
</reference>
<feature type="signal peptide" evidence="1">
    <location>
        <begin position="1"/>
        <end position="19"/>
    </location>
</feature>
<evidence type="ECO:0000313" key="2">
    <source>
        <dbReference type="EMBL" id="KAK8377182.1"/>
    </source>
</evidence>
<evidence type="ECO:0000256" key="1">
    <source>
        <dbReference type="SAM" id="SignalP"/>
    </source>
</evidence>
<dbReference type="Proteomes" id="UP001487740">
    <property type="component" value="Unassembled WGS sequence"/>
</dbReference>
<sequence length="201" mass="21544">MVVVAVVVVVVMQPGSTLTKIRGTTLHEEAGLWRLTQADSLCRCQNLCLVMTNCTAVSVQVVLDEETRIKRTSSPATRLDCLFTSHDTPQNHLVPSSSGAVIVMLYEEALTSTTKGTLTTTQHTELTRTPLYNDSTTVNSSPTETLLLTSPATTNLKSTNGATQSSLVPDTTTQLSITTPPESITTLSYHAAVPQPRTLTA</sequence>